<evidence type="ECO:0000313" key="3">
    <source>
        <dbReference type="Proteomes" id="UP000326041"/>
    </source>
</evidence>
<dbReference type="RefSeq" id="WP_055607589.1">
    <property type="nucleotide sequence ID" value="NZ_CP023697.1"/>
</dbReference>
<feature type="region of interest" description="Disordered" evidence="1">
    <location>
        <begin position="82"/>
        <end position="110"/>
    </location>
</feature>
<dbReference type="Proteomes" id="UP000326041">
    <property type="component" value="Chromosome"/>
</dbReference>
<accession>A0ABX6ATD7</accession>
<protein>
    <submittedName>
        <fullName evidence="2">Uncharacterized protein</fullName>
    </submittedName>
</protein>
<proteinExistence type="predicted"/>
<dbReference type="EMBL" id="CP023697">
    <property type="protein sequence ID" value="QEV04971.1"/>
    <property type="molecule type" value="Genomic_DNA"/>
</dbReference>
<name>A0ABX6ATD7_9ACTN</name>
<organism evidence="2 3">
    <name type="scientific">Streptomyces prasinus</name>
    <dbReference type="NCBI Taxonomy" id="67345"/>
    <lineage>
        <taxon>Bacteria</taxon>
        <taxon>Bacillati</taxon>
        <taxon>Actinomycetota</taxon>
        <taxon>Actinomycetes</taxon>
        <taxon>Kitasatosporales</taxon>
        <taxon>Streptomycetaceae</taxon>
        <taxon>Streptomyces</taxon>
    </lineage>
</organism>
<dbReference type="GeneID" id="95533749"/>
<evidence type="ECO:0000313" key="2">
    <source>
        <dbReference type="EMBL" id="QEV04971.1"/>
    </source>
</evidence>
<gene>
    <name evidence="2" type="ORF">CP972_04055</name>
</gene>
<sequence length="110" mass="12156">MTSDTEPIRITRGPGGEVEAEGRFDSLAADILRHAGFLFEPALHGHWIRLPFDMGGDWENQQATWAAEMLTAARYPVLLARDLRPGTPKSSTPHTPAMTAQAPPGRRPRR</sequence>
<evidence type="ECO:0000256" key="1">
    <source>
        <dbReference type="SAM" id="MobiDB-lite"/>
    </source>
</evidence>
<reference evidence="2 3" key="1">
    <citation type="submission" date="2017-09" db="EMBL/GenBank/DDBJ databases">
        <authorList>
            <person name="Lee N."/>
            <person name="Cho B.-K."/>
        </authorList>
    </citation>
    <scope>NUCLEOTIDE SEQUENCE [LARGE SCALE GENOMIC DNA]</scope>
    <source>
        <strain evidence="2 3">ATCC 13879</strain>
    </source>
</reference>
<keyword evidence="3" id="KW-1185">Reference proteome</keyword>